<evidence type="ECO:0000256" key="2">
    <source>
        <dbReference type="ARBA" id="ARBA00005641"/>
    </source>
</evidence>
<dbReference type="GO" id="GO:0071555">
    <property type="term" value="P:cell wall organization"/>
    <property type="evidence" value="ECO:0007669"/>
    <property type="project" value="UniProtKB-KW"/>
</dbReference>
<keyword evidence="3" id="KW-0964">Secreted</keyword>
<evidence type="ECO:0000256" key="6">
    <source>
        <dbReference type="ARBA" id="ARBA00023295"/>
    </source>
</evidence>
<accession>A0A5B0M9P5</accession>
<protein>
    <recommendedName>
        <fullName evidence="9">glucan 1,3-beta-glucosidase</fullName>
        <ecNumber evidence="9">3.2.1.58</ecNumber>
    </recommendedName>
</protein>
<dbReference type="GO" id="GO:0009986">
    <property type="term" value="C:cell surface"/>
    <property type="evidence" value="ECO:0007669"/>
    <property type="project" value="TreeGrafter"/>
</dbReference>
<comment type="catalytic activity">
    <reaction evidence="8">
        <text>Successive hydrolysis of beta-D-glucose units from the non-reducing ends of (1-&gt;3)-beta-D-glucans, releasing alpha-glucose.</text>
        <dbReference type="EC" id="3.2.1.58"/>
    </reaction>
</comment>
<evidence type="ECO:0000313" key="12">
    <source>
        <dbReference type="Proteomes" id="UP000325313"/>
    </source>
</evidence>
<comment type="similarity">
    <text evidence="2">Belongs to the glycosyl hydrolase 5 (cellulase A) family.</text>
</comment>
<keyword evidence="4" id="KW-0732">Signal</keyword>
<evidence type="ECO:0000256" key="9">
    <source>
        <dbReference type="ARBA" id="ARBA00038929"/>
    </source>
</evidence>
<dbReference type="GO" id="GO:0004338">
    <property type="term" value="F:glucan exo-1,3-beta-glucosidase activity"/>
    <property type="evidence" value="ECO:0007669"/>
    <property type="project" value="UniProtKB-EC"/>
</dbReference>
<reference evidence="11 12" key="1">
    <citation type="submission" date="2019-05" db="EMBL/GenBank/DDBJ databases">
        <title>Emergence of the Ug99 lineage of the wheat stem rust pathogen through somatic hybridization.</title>
        <authorList>
            <person name="Li F."/>
            <person name="Upadhyaya N.M."/>
            <person name="Sperschneider J."/>
            <person name="Matny O."/>
            <person name="Nguyen-Phuc H."/>
            <person name="Mago R."/>
            <person name="Raley C."/>
            <person name="Miller M.E."/>
            <person name="Silverstein K.A.T."/>
            <person name="Henningsen E."/>
            <person name="Hirsch C.D."/>
            <person name="Visser B."/>
            <person name="Pretorius Z.A."/>
            <person name="Steffenson B.J."/>
            <person name="Schwessinger B."/>
            <person name="Dodds P.N."/>
            <person name="Figueroa M."/>
        </authorList>
    </citation>
    <scope>NUCLEOTIDE SEQUENCE [LARGE SCALE GENOMIC DNA]</scope>
    <source>
        <strain evidence="11 12">Ug99</strain>
    </source>
</reference>
<keyword evidence="10" id="KW-0472">Membrane</keyword>
<dbReference type="InterPro" id="IPR050386">
    <property type="entry name" value="Glycosyl_hydrolase_5"/>
</dbReference>
<dbReference type="PANTHER" id="PTHR31297:SF1">
    <property type="entry name" value="GLUCAN 1,3-BETA-GLUCOSIDASE I_II-RELATED"/>
    <property type="match status" value="1"/>
</dbReference>
<evidence type="ECO:0000256" key="1">
    <source>
        <dbReference type="ARBA" id="ARBA00004613"/>
    </source>
</evidence>
<gene>
    <name evidence="11" type="ORF">PGTUg99_026031</name>
</gene>
<proteinExistence type="inferred from homology"/>
<dbReference type="GO" id="GO:0005576">
    <property type="term" value="C:extracellular region"/>
    <property type="evidence" value="ECO:0007669"/>
    <property type="project" value="UniProtKB-SubCell"/>
</dbReference>
<keyword evidence="7" id="KW-0961">Cell wall biogenesis/degradation</keyword>
<comment type="caution">
    <text evidence="11">The sequence shown here is derived from an EMBL/GenBank/DDBJ whole genome shotgun (WGS) entry which is preliminary data.</text>
</comment>
<keyword evidence="10" id="KW-0812">Transmembrane</keyword>
<evidence type="ECO:0000313" key="11">
    <source>
        <dbReference type="EMBL" id="KAA1073947.1"/>
    </source>
</evidence>
<dbReference type="PANTHER" id="PTHR31297">
    <property type="entry name" value="GLUCAN ENDO-1,6-BETA-GLUCOSIDASE B"/>
    <property type="match status" value="1"/>
</dbReference>
<evidence type="ECO:0000256" key="7">
    <source>
        <dbReference type="ARBA" id="ARBA00023316"/>
    </source>
</evidence>
<evidence type="ECO:0000256" key="8">
    <source>
        <dbReference type="ARBA" id="ARBA00036824"/>
    </source>
</evidence>
<keyword evidence="5" id="KW-0378">Hydrolase</keyword>
<dbReference type="EC" id="3.2.1.58" evidence="9"/>
<keyword evidence="6" id="KW-0326">Glycosidase</keyword>
<dbReference type="InterPro" id="IPR017853">
    <property type="entry name" value="GH"/>
</dbReference>
<keyword evidence="10" id="KW-1133">Transmembrane helix</keyword>
<evidence type="ECO:0000256" key="5">
    <source>
        <dbReference type="ARBA" id="ARBA00022801"/>
    </source>
</evidence>
<evidence type="ECO:0000256" key="4">
    <source>
        <dbReference type="ARBA" id="ARBA00022729"/>
    </source>
</evidence>
<dbReference type="SUPFAM" id="SSF51445">
    <property type="entry name" value="(Trans)glycosidases"/>
    <property type="match status" value="1"/>
</dbReference>
<dbReference type="EMBL" id="VDEP01000474">
    <property type="protein sequence ID" value="KAA1073947.1"/>
    <property type="molecule type" value="Genomic_DNA"/>
</dbReference>
<comment type="subcellular location">
    <subcellularLocation>
        <location evidence="1">Secreted</location>
    </subcellularLocation>
</comment>
<dbReference type="Proteomes" id="UP000325313">
    <property type="component" value="Unassembled WGS sequence"/>
</dbReference>
<dbReference type="AlphaFoldDB" id="A0A5B0M9P5"/>
<dbReference type="Gene3D" id="3.20.20.80">
    <property type="entry name" value="Glycosidases"/>
    <property type="match status" value="1"/>
</dbReference>
<evidence type="ECO:0000256" key="3">
    <source>
        <dbReference type="ARBA" id="ARBA00022525"/>
    </source>
</evidence>
<feature type="transmembrane region" description="Helical" evidence="10">
    <location>
        <begin position="7"/>
        <end position="30"/>
    </location>
</feature>
<dbReference type="GO" id="GO:0009251">
    <property type="term" value="P:glucan catabolic process"/>
    <property type="evidence" value="ECO:0007669"/>
    <property type="project" value="TreeGrafter"/>
</dbReference>
<sequence>MAMKRRPWAFIIIGSILAICAVVIPVAVVFTSKSESHPDPATKAASAASKAHKIGPNDLAPKPKWDFDVNKIVGINLGNWLVLERWMVEDWFVEKAGANSWDEWSFTIAQGDKAAQTLEVGALVLFSNLCPLLVS</sequence>
<name>A0A5B0M9P5_PUCGR</name>
<organism evidence="11 12">
    <name type="scientific">Puccinia graminis f. sp. tritici</name>
    <dbReference type="NCBI Taxonomy" id="56615"/>
    <lineage>
        <taxon>Eukaryota</taxon>
        <taxon>Fungi</taxon>
        <taxon>Dikarya</taxon>
        <taxon>Basidiomycota</taxon>
        <taxon>Pucciniomycotina</taxon>
        <taxon>Pucciniomycetes</taxon>
        <taxon>Pucciniales</taxon>
        <taxon>Pucciniaceae</taxon>
        <taxon>Puccinia</taxon>
    </lineage>
</organism>
<evidence type="ECO:0000256" key="10">
    <source>
        <dbReference type="SAM" id="Phobius"/>
    </source>
</evidence>